<dbReference type="GeneID" id="118477330"/>
<evidence type="ECO:0000259" key="3">
    <source>
        <dbReference type="PROSITE" id="PS50060"/>
    </source>
</evidence>
<evidence type="ECO:0000256" key="1">
    <source>
        <dbReference type="SAM" id="MobiDB-lite"/>
    </source>
</evidence>
<feature type="domain" description="MAM" evidence="3">
    <location>
        <begin position="26"/>
        <end position="175"/>
    </location>
</feature>
<protein>
    <submittedName>
        <fullName evidence="5">MAM and LDL-receptor class A domain-containing protein 1-like</fullName>
    </submittedName>
</protein>
<keyword evidence="2" id="KW-0732">Signal</keyword>
<keyword evidence="4" id="KW-1185">Reference proteome</keyword>
<dbReference type="Pfam" id="PF00629">
    <property type="entry name" value="MAM"/>
    <property type="match status" value="2"/>
</dbReference>
<dbReference type="PANTHER" id="PTHR23282">
    <property type="entry name" value="APICAL ENDOSOMAL GLYCOPROTEIN PRECURSOR"/>
    <property type="match status" value="1"/>
</dbReference>
<reference evidence="5" key="1">
    <citation type="submission" date="2025-08" db="UniProtKB">
        <authorList>
            <consortium name="RefSeq"/>
        </authorList>
    </citation>
    <scope>IDENTIFICATION</scope>
</reference>
<dbReference type="Gene3D" id="2.60.120.200">
    <property type="match status" value="2"/>
</dbReference>
<dbReference type="SUPFAM" id="SSF49899">
    <property type="entry name" value="Concanavalin A-like lectins/glucanases"/>
    <property type="match status" value="2"/>
</dbReference>
<evidence type="ECO:0000313" key="5">
    <source>
        <dbReference type="RefSeq" id="XP_035824425.1"/>
    </source>
</evidence>
<feature type="region of interest" description="Disordered" evidence="1">
    <location>
        <begin position="45"/>
        <end position="65"/>
    </location>
</feature>
<dbReference type="InterPro" id="IPR051560">
    <property type="entry name" value="MAM_domain-containing"/>
</dbReference>
<dbReference type="CDD" id="cd06263">
    <property type="entry name" value="MAM"/>
    <property type="match status" value="1"/>
</dbReference>
<dbReference type="InterPro" id="IPR013320">
    <property type="entry name" value="ConA-like_dom_sf"/>
</dbReference>
<proteinExistence type="predicted"/>
<evidence type="ECO:0000313" key="4">
    <source>
        <dbReference type="Proteomes" id="UP000694888"/>
    </source>
</evidence>
<organism evidence="4 5">
    <name type="scientific">Aplysia californica</name>
    <name type="common">California sea hare</name>
    <dbReference type="NCBI Taxonomy" id="6500"/>
    <lineage>
        <taxon>Eukaryota</taxon>
        <taxon>Metazoa</taxon>
        <taxon>Spiralia</taxon>
        <taxon>Lophotrochozoa</taxon>
        <taxon>Mollusca</taxon>
        <taxon>Gastropoda</taxon>
        <taxon>Heterobranchia</taxon>
        <taxon>Euthyneura</taxon>
        <taxon>Tectipleura</taxon>
        <taxon>Aplysiida</taxon>
        <taxon>Aplysioidea</taxon>
        <taxon>Aplysiidae</taxon>
        <taxon>Aplysia</taxon>
    </lineage>
</organism>
<feature type="signal peptide" evidence="2">
    <location>
        <begin position="1"/>
        <end position="19"/>
    </location>
</feature>
<dbReference type="PROSITE" id="PS50060">
    <property type="entry name" value="MAM_2"/>
    <property type="match status" value="2"/>
</dbReference>
<accession>A0ABM1VPT3</accession>
<feature type="compositionally biased region" description="Basic and acidic residues" evidence="1">
    <location>
        <begin position="50"/>
        <end position="62"/>
    </location>
</feature>
<feature type="domain" description="MAM" evidence="3">
    <location>
        <begin position="179"/>
        <end position="330"/>
    </location>
</feature>
<dbReference type="Proteomes" id="UP000694888">
    <property type="component" value="Unplaced"/>
</dbReference>
<sequence>MEWEITFMLAFLFPWTCHCYPGQSPWDCDFDRDFCSWGTQTWQRLQGADPDPRTGPHGDHTDSSSGSGGYAVYGYRGTANLTSSVPFDGDSLYCISFWVNMYGSKVGTLSLLIDGTSEPLVVKSGDHGDAWNQVTLELPLRQDKFNLTFSAKSNSSDSSDIALDDITVVIGSCAPQTGPDCSFQLGTCGWKNKDGETHQFRLYAEGTTPPVGVSVDHTLESSVGQFYYVYMPALETFHETEALPKRSAGTVSPQLNFQGPTCFRFYYFISRGADVSLSVSMLGPQDAKEQVVWGKQNQLQGIWSKGEVTLVSPKSSVVSHRGSQVFSYVFGLFSIIFGQF</sequence>
<feature type="chain" id="PRO_5046569191" evidence="2">
    <location>
        <begin position="20"/>
        <end position="340"/>
    </location>
</feature>
<name>A0ABM1VPT3_APLCA</name>
<evidence type="ECO:0000256" key="2">
    <source>
        <dbReference type="SAM" id="SignalP"/>
    </source>
</evidence>
<dbReference type="SMART" id="SM00137">
    <property type="entry name" value="MAM"/>
    <property type="match status" value="1"/>
</dbReference>
<gene>
    <name evidence="5" type="primary">LOC118477330</name>
</gene>
<dbReference type="InterPro" id="IPR000998">
    <property type="entry name" value="MAM_dom"/>
</dbReference>
<dbReference type="RefSeq" id="XP_035824425.1">
    <property type="nucleotide sequence ID" value="XM_035968532.1"/>
</dbReference>
<dbReference type="PANTHER" id="PTHR23282:SF101">
    <property type="entry name" value="MAM DOMAIN-CONTAINING PROTEIN"/>
    <property type="match status" value="1"/>
</dbReference>